<dbReference type="InterPro" id="IPR002481">
    <property type="entry name" value="FUR"/>
</dbReference>
<dbReference type="Gene3D" id="1.10.10.10">
    <property type="entry name" value="Winged helix-like DNA-binding domain superfamily/Winged helix DNA-binding domain"/>
    <property type="match status" value="1"/>
</dbReference>
<keyword evidence="2" id="KW-1185">Reference proteome</keyword>
<accession>A0ABY7TD98</accession>
<dbReference type="Proteomes" id="UP001216139">
    <property type="component" value="Chromosome"/>
</dbReference>
<dbReference type="EMBL" id="CP117167">
    <property type="protein sequence ID" value="WCT14306.1"/>
    <property type="molecule type" value="Genomic_DNA"/>
</dbReference>
<reference evidence="1 2" key="1">
    <citation type="submission" date="2023-02" db="EMBL/GenBank/DDBJ databases">
        <title>Genome sequence of Mucilaginibacter jinjuensis strain KACC 16571.</title>
        <authorList>
            <person name="Kim S."/>
            <person name="Heo J."/>
            <person name="Kwon S.-W."/>
        </authorList>
    </citation>
    <scope>NUCLEOTIDE SEQUENCE [LARGE SCALE GENOMIC DNA]</scope>
    <source>
        <strain evidence="1 2">KACC 16571</strain>
    </source>
</reference>
<gene>
    <name evidence="1" type="ORF">PQO05_10210</name>
</gene>
<evidence type="ECO:0000313" key="2">
    <source>
        <dbReference type="Proteomes" id="UP001216139"/>
    </source>
</evidence>
<dbReference type="RefSeq" id="WP_273632727.1">
    <property type="nucleotide sequence ID" value="NZ_CP117167.1"/>
</dbReference>
<organism evidence="1 2">
    <name type="scientific">Mucilaginibacter jinjuensis</name>
    <dbReference type="NCBI Taxonomy" id="1176721"/>
    <lineage>
        <taxon>Bacteria</taxon>
        <taxon>Pseudomonadati</taxon>
        <taxon>Bacteroidota</taxon>
        <taxon>Sphingobacteriia</taxon>
        <taxon>Sphingobacteriales</taxon>
        <taxon>Sphingobacteriaceae</taxon>
        <taxon>Mucilaginibacter</taxon>
    </lineage>
</organism>
<name>A0ABY7TD98_9SPHI</name>
<dbReference type="Pfam" id="PF01475">
    <property type="entry name" value="FUR"/>
    <property type="match status" value="1"/>
</dbReference>
<dbReference type="SUPFAM" id="SSF46785">
    <property type="entry name" value="Winged helix' DNA-binding domain"/>
    <property type="match status" value="1"/>
</dbReference>
<dbReference type="InterPro" id="IPR036390">
    <property type="entry name" value="WH_DNA-bd_sf"/>
</dbReference>
<protein>
    <submittedName>
        <fullName evidence="1">Transcriptional repressor</fullName>
    </submittedName>
</protein>
<sequence>MLSHSRSHQSASLRLTKSQQQYNEISDLIIQLMGDYPDYTDAETLWLEMKEKGLGISISTFYSRLRLFMENGIIEKQILKYNRNAYRMVRK</sequence>
<evidence type="ECO:0000313" key="1">
    <source>
        <dbReference type="EMBL" id="WCT14306.1"/>
    </source>
</evidence>
<proteinExistence type="predicted"/>
<dbReference type="InterPro" id="IPR036388">
    <property type="entry name" value="WH-like_DNA-bd_sf"/>
</dbReference>